<proteinExistence type="predicted"/>
<dbReference type="PANTHER" id="PTHR24148:SF82">
    <property type="entry name" value="HETEROKARYON INCOMPATIBILITY DOMAIN-CONTAINING PROTEIN"/>
    <property type="match status" value="1"/>
</dbReference>
<evidence type="ECO:0000313" key="3">
    <source>
        <dbReference type="Proteomes" id="UP000799291"/>
    </source>
</evidence>
<sequence>MVASQMYFSMAVPSFQAPLRAAHCDFLEVFEDDLDTSNLHARFVSPVVRQRLLAERQPWAPSHVKLSADAETLLADLGRLAPSVAKDFVTKHSISASLPFRLINDIAFDGEEESYIAMSYAWNKANQDTPRKMVSPVGDLPFGWVRTVEQFPLPTSRGMFQAVLDERRPGEGLWFDQVCIIQEDKNEKAVAIGAMDIIYKNARTVVVALDDITATGDELFFLEQYIQQHAFAGSQPNYQPNRALNPPFMQQQPLFSSFVTRVLSSIWFERAWCAHEMKMGRSHVFLVPCIPDDEDEGVYTVIRFTGTFFLHLLVLANEDTTILPPQRTQIRSLLEHFGRKSLIAERDALAAHSPNDTKYTSLSEPASLIPTVAEIFRMKAGGNPRLPEYLKRLDANRDKASIALNIAGLPLALRAASPLQRPTIEEECLRQLLVVGVAARDPVALCTTGAPLKLHDGSISWLCRPTTLDLPSIYQKSPPRFPETANPITQGSDGRAEFVQLDLVFLDLPHRNQPNTNFPAHVNRARELVELCIQYQIHSHMLWNTCLAPDHVRAPAMQNIFIQSLACALECGAEWFLDATSHFQPSTNTSLNIQTLSTLFNPQLLLQQFIHYPAAHTTLSSLLEALASLITYGIPWASGATERTHGPLIITAPPSSASSSPYPNHIPNPYSPHIPAPRKALIFAPFLHSKTLLVAVPDAVKGADYKGLARGWILTTRNPYTGSPQPMVSWELRGKSVVFGGGGFVADLGSAFDSRNHRVYGPGI</sequence>
<dbReference type="AlphaFoldDB" id="A0A6G1JHM5"/>
<gene>
    <name evidence="2" type="ORF">K458DRAFT_412794</name>
</gene>
<dbReference type="InterPro" id="IPR052895">
    <property type="entry name" value="HetReg/Transcr_Mod"/>
</dbReference>
<dbReference type="OrthoDB" id="270167at2759"/>
<dbReference type="InterPro" id="IPR010730">
    <property type="entry name" value="HET"/>
</dbReference>
<name>A0A6G1JHM5_9PLEO</name>
<evidence type="ECO:0000259" key="1">
    <source>
        <dbReference type="Pfam" id="PF06985"/>
    </source>
</evidence>
<reference evidence="2" key="1">
    <citation type="journal article" date="2020" name="Stud. Mycol.">
        <title>101 Dothideomycetes genomes: a test case for predicting lifestyles and emergence of pathogens.</title>
        <authorList>
            <person name="Haridas S."/>
            <person name="Albert R."/>
            <person name="Binder M."/>
            <person name="Bloem J."/>
            <person name="Labutti K."/>
            <person name="Salamov A."/>
            <person name="Andreopoulos B."/>
            <person name="Baker S."/>
            <person name="Barry K."/>
            <person name="Bills G."/>
            <person name="Bluhm B."/>
            <person name="Cannon C."/>
            <person name="Castanera R."/>
            <person name="Culley D."/>
            <person name="Daum C."/>
            <person name="Ezra D."/>
            <person name="Gonzalez J."/>
            <person name="Henrissat B."/>
            <person name="Kuo A."/>
            <person name="Liang C."/>
            <person name="Lipzen A."/>
            <person name="Lutzoni F."/>
            <person name="Magnuson J."/>
            <person name="Mondo S."/>
            <person name="Nolan M."/>
            <person name="Ohm R."/>
            <person name="Pangilinan J."/>
            <person name="Park H.-J."/>
            <person name="Ramirez L."/>
            <person name="Alfaro M."/>
            <person name="Sun H."/>
            <person name="Tritt A."/>
            <person name="Yoshinaga Y."/>
            <person name="Zwiers L.-H."/>
            <person name="Turgeon B."/>
            <person name="Goodwin S."/>
            <person name="Spatafora J."/>
            <person name="Crous P."/>
            <person name="Grigoriev I."/>
        </authorList>
    </citation>
    <scope>NUCLEOTIDE SEQUENCE</scope>
    <source>
        <strain evidence="2">CBS 122367</strain>
    </source>
</reference>
<keyword evidence="3" id="KW-1185">Reference proteome</keyword>
<dbReference type="Pfam" id="PF06985">
    <property type="entry name" value="HET"/>
    <property type="match status" value="1"/>
</dbReference>
<dbReference type="Proteomes" id="UP000799291">
    <property type="component" value="Unassembled WGS sequence"/>
</dbReference>
<feature type="domain" description="Heterokaryon incompatibility" evidence="1">
    <location>
        <begin position="115"/>
        <end position="276"/>
    </location>
</feature>
<evidence type="ECO:0000313" key="2">
    <source>
        <dbReference type="EMBL" id="KAF2689948.1"/>
    </source>
</evidence>
<dbReference type="EMBL" id="MU005571">
    <property type="protein sequence ID" value="KAF2689948.1"/>
    <property type="molecule type" value="Genomic_DNA"/>
</dbReference>
<dbReference type="PANTHER" id="PTHR24148">
    <property type="entry name" value="ANKYRIN REPEAT DOMAIN-CONTAINING PROTEIN 39 HOMOLOG-RELATED"/>
    <property type="match status" value="1"/>
</dbReference>
<organism evidence="2 3">
    <name type="scientific">Lentithecium fluviatile CBS 122367</name>
    <dbReference type="NCBI Taxonomy" id="1168545"/>
    <lineage>
        <taxon>Eukaryota</taxon>
        <taxon>Fungi</taxon>
        <taxon>Dikarya</taxon>
        <taxon>Ascomycota</taxon>
        <taxon>Pezizomycotina</taxon>
        <taxon>Dothideomycetes</taxon>
        <taxon>Pleosporomycetidae</taxon>
        <taxon>Pleosporales</taxon>
        <taxon>Massarineae</taxon>
        <taxon>Lentitheciaceae</taxon>
        <taxon>Lentithecium</taxon>
    </lineage>
</organism>
<accession>A0A6G1JHM5</accession>
<protein>
    <recommendedName>
        <fullName evidence="1">Heterokaryon incompatibility domain-containing protein</fullName>
    </recommendedName>
</protein>